<feature type="compositionally biased region" description="Basic and acidic residues" evidence="1">
    <location>
        <begin position="1"/>
        <end position="12"/>
    </location>
</feature>
<protein>
    <submittedName>
        <fullName evidence="2">Conditioned medium-induced protein 4</fullName>
    </submittedName>
</protein>
<comment type="caution">
    <text evidence="2">The sequence shown here is derived from an EMBL/GenBank/DDBJ whole genome shotgun (WGS) entry which is preliminary data.</text>
</comment>
<reference evidence="2 3" key="1">
    <citation type="submission" date="2018-06" db="EMBL/GenBank/DDBJ databases">
        <title>Natronomonas sp. F16-60 a new haloarchaeon isolated from a solar saltern of Isla Cristina, Huelva, Spain.</title>
        <authorList>
            <person name="Duran-Viseras A."/>
            <person name="Sanchez-Porro C."/>
            <person name="Ventosa A."/>
        </authorList>
    </citation>
    <scope>NUCLEOTIDE SEQUENCE [LARGE SCALE GENOMIC DNA]</scope>
    <source>
        <strain evidence="2 3">F16-60</strain>
    </source>
</reference>
<dbReference type="OrthoDB" id="146450at2157"/>
<evidence type="ECO:0000256" key="1">
    <source>
        <dbReference type="SAM" id="MobiDB-lite"/>
    </source>
</evidence>
<feature type="compositionally biased region" description="Acidic residues" evidence="1">
    <location>
        <begin position="186"/>
        <end position="195"/>
    </location>
</feature>
<dbReference type="RefSeq" id="WP_144260621.1">
    <property type="nucleotide sequence ID" value="NZ_QMDX01000001.1"/>
</dbReference>
<organism evidence="2 3">
    <name type="scientific">Haloglomus irregulare</name>
    <dbReference type="NCBI Taxonomy" id="2234134"/>
    <lineage>
        <taxon>Archaea</taxon>
        <taxon>Methanobacteriati</taxon>
        <taxon>Methanobacteriota</taxon>
        <taxon>Stenosarchaea group</taxon>
        <taxon>Halobacteria</taxon>
        <taxon>Halobacteriales</taxon>
        <taxon>Natronomonadaceae</taxon>
        <taxon>Haloglomus</taxon>
    </lineage>
</organism>
<name>A0A554NGM8_9EURY</name>
<feature type="compositionally biased region" description="Acidic residues" evidence="1">
    <location>
        <begin position="13"/>
        <end position="26"/>
    </location>
</feature>
<dbReference type="InParanoid" id="A0A554NGM8"/>
<feature type="region of interest" description="Disordered" evidence="1">
    <location>
        <begin position="1"/>
        <end position="39"/>
    </location>
</feature>
<feature type="region of interest" description="Disordered" evidence="1">
    <location>
        <begin position="176"/>
        <end position="202"/>
    </location>
</feature>
<sequence>MDEKTEELRDLFEEVTGEDTVTETQEETPGSLAGEDEDDLAEGLAAAVARMRETYDFETELSDAEHARVARGYYEGEDDTDIAEALDVDRREVVRARLDVHLVRDRDRDAPFDLTDLRELLNEDRSTGDIAAELDVSPSTVRRYRRVVRTEKEIRSVSARYQADFEDVLTDAGISHDMTRDMKEDGLEDATDGAEAESNMSL</sequence>
<dbReference type="AlphaFoldDB" id="A0A554NGM8"/>
<accession>A0A554NGM8</accession>
<evidence type="ECO:0000313" key="2">
    <source>
        <dbReference type="EMBL" id="TSD16140.1"/>
    </source>
</evidence>
<dbReference type="Proteomes" id="UP000319894">
    <property type="component" value="Unassembled WGS sequence"/>
</dbReference>
<keyword evidence="3" id="KW-1185">Reference proteome</keyword>
<dbReference type="EMBL" id="QMDX01000001">
    <property type="protein sequence ID" value="TSD16140.1"/>
    <property type="molecule type" value="Genomic_DNA"/>
</dbReference>
<gene>
    <name evidence="2" type="ORF">DP107_02920</name>
</gene>
<proteinExistence type="predicted"/>
<evidence type="ECO:0000313" key="3">
    <source>
        <dbReference type="Proteomes" id="UP000319894"/>
    </source>
</evidence>